<evidence type="ECO:0000256" key="1">
    <source>
        <dbReference type="SAM" id="MobiDB-lite"/>
    </source>
</evidence>
<dbReference type="PANTHER" id="PTHR23076:SF97">
    <property type="entry name" value="ATP-DEPENDENT ZINC METALLOPROTEASE YME1L1"/>
    <property type="match status" value="1"/>
</dbReference>
<dbReference type="AlphaFoldDB" id="A0A429YVL7"/>
<reference evidence="3 4" key="1">
    <citation type="submission" date="2018-12" db="EMBL/GenBank/DDBJ databases">
        <title>Mesorhizobium carbonis sp. nov., isolated from coal mine water.</title>
        <authorList>
            <person name="Xin W."/>
            <person name="Xu Z."/>
            <person name="Xiang F."/>
            <person name="Zhang J."/>
            <person name="Xi L."/>
            <person name="Liu J."/>
        </authorList>
    </citation>
    <scope>NUCLEOTIDE SEQUENCE [LARGE SCALE GENOMIC DNA]</scope>
    <source>
        <strain evidence="3 4">B2.3</strain>
    </source>
</reference>
<evidence type="ECO:0000313" key="3">
    <source>
        <dbReference type="EMBL" id="RST85507.1"/>
    </source>
</evidence>
<dbReference type="InterPro" id="IPR027417">
    <property type="entry name" value="P-loop_NTPase"/>
</dbReference>
<feature type="compositionally biased region" description="Basic residues" evidence="1">
    <location>
        <begin position="7"/>
        <end position="21"/>
    </location>
</feature>
<dbReference type="SUPFAM" id="SSF140990">
    <property type="entry name" value="FtsH protease domain-like"/>
    <property type="match status" value="1"/>
</dbReference>
<dbReference type="SUPFAM" id="SSF52540">
    <property type="entry name" value="P-loop containing nucleoside triphosphate hydrolases"/>
    <property type="match status" value="1"/>
</dbReference>
<sequence length="679" mass="73847">MQASSGRGRRSVSTHANRRRPPAITSWNPTMTKKAYFKRADAAAARINRWKDLRRDLPRFIAYAQLRRACRSVPQVVADMPVVAGFVIREQGDLELYDKAARRLAHGFTNIYGREREAVVTTVSSTKEKKTAAGSLDDAIGKERSFVLVPDRDLFPLGFEPIADLVAEIGLPDARTVSSAARACLDLRLSDAEAQAMSGRPLRHLATALRKGRTVSKALDVLARLQEMESQFGAPLDPGPTLDDLPGMGEAAEWGRRLAIDLSDWGAGKIPWADVDRGILISGPPGCGKTTFATALARTCKVPIVLGSLARWQAQGHLGDCLRAMRNAFAEATKTSPSILFVDEVDSFGDREQLESTSRNAQYCREVINAFLECLDGAQARAGVVVVGATNFPNAIDQGIRRPGRLDRHFEISLPDAEARGAILRLHLGVDIDREVLELAAARTEGWSGARLEQLARDARRRARAGRRQVTASDLADSLPRRIRVPDEVKQVAAVHEAGHAVAGIALGRDLVSVEIAETVEGEGSSRMGGATAFRQLGMEMRDTQWYRDRIAILLAGTAAEEVVLGRRSSGAGGLPGSDLHDATVTALALEASYGLGHGYAYLARSDDESLLQAMRFNIGLQSRVEAMLREEMDRIRSIIRQRERDIRLVADMLISRSGATGDEVRACLSRPPISSSAA</sequence>
<dbReference type="InterPro" id="IPR003593">
    <property type="entry name" value="AAA+_ATPase"/>
</dbReference>
<proteinExistence type="predicted"/>
<dbReference type="CDD" id="cd19481">
    <property type="entry name" value="RecA-like_protease"/>
    <property type="match status" value="1"/>
</dbReference>
<dbReference type="SMART" id="SM00382">
    <property type="entry name" value="AAA"/>
    <property type="match status" value="1"/>
</dbReference>
<dbReference type="EMBL" id="RWKW01000055">
    <property type="protein sequence ID" value="RST85507.1"/>
    <property type="molecule type" value="Genomic_DNA"/>
</dbReference>
<dbReference type="Gene3D" id="1.10.8.60">
    <property type="match status" value="1"/>
</dbReference>
<dbReference type="InterPro" id="IPR000642">
    <property type="entry name" value="Peptidase_M41"/>
</dbReference>
<dbReference type="Gene3D" id="1.20.58.760">
    <property type="entry name" value="Peptidase M41"/>
    <property type="match status" value="1"/>
</dbReference>
<dbReference type="PANTHER" id="PTHR23076">
    <property type="entry name" value="METALLOPROTEASE M41 FTSH"/>
    <property type="match status" value="1"/>
</dbReference>
<dbReference type="GO" id="GO:0016887">
    <property type="term" value="F:ATP hydrolysis activity"/>
    <property type="evidence" value="ECO:0007669"/>
    <property type="project" value="InterPro"/>
</dbReference>
<comment type="caution">
    <text evidence="3">The sequence shown here is derived from an EMBL/GenBank/DDBJ whole genome shotgun (WGS) entry which is preliminary data.</text>
</comment>
<dbReference type="GO" id="GO:0006508">
    <property type="term" value="P:proteolysis"/>
    <property type="evidence" value="ECO:0007669"/>
    <property type="project" value="InterPro"/>
</dbReference>
<accession>A0A429YVL7</accession>
<evidence type="ECO:0000313" key="4">
    <source>
        <dbReference type="Proteomes" id="UP000278398"/>
    </source>
</evidence>
<dbReference type="Pfam" id="PF01434">
    <property type="entry name" value="Peptidase_M41"/>
    <property type="match status" value="1"/>
</dbReference>
<evidence type="ECO:0000259" key="2">
    <source>
        <dbReference type="SMART" id="SM00382"/>
    </source>
</evidence>
<name>A0A429YVL7_9HYPH</name>
<feature type="domain" description="AAA+ ATPase" evidence="2">
    <location>
        <begin position="275"/>
        <end position="416"/>
    </location>
</feature>
<dbReference type="Proteomes" id="UP000278398">
    <property type="component" value="Unassembled WGS sequence"/>
</dbReference>
<gene>
    <name evidence="3" type="ORF">EJC49_15585</name>
</gene>
<dbReference type="Gene3D" id="3.40.50.300">
    <property type="entry name" value="P-loop containing nucleotide triphosphate hydrolases"/>
    <property type="match status" value="1"/>
</dbReference>
<dbReference type="GO" id="GO:0004176">
    <property type="term" value="F:ATP-dependent peptidase activity"/>
    <property type="evidence" value="ECO:0007669"/>
    <property type="project" value="InterPro"/>
</dbReference>
<keyword evidence="4" id="KW-1185">Reference proteome</keyword>
<dbReference type="InterPro" id="IPR037219">
    <property type="entry name" value="Peptidase_M41-like"/>
</dbReference>
<feature type="region of interest" description="Disordered" evidence="1">
    <location>
        <begin position="1"/>
        <end position="27"/>
    </location>
</feature>
<protein>
    <submittedName>
        <fullName evidence="3">AAA family ATPase</fullName>
    </submittedName>
</protein>
<dbReference type="Pfam" id="PF00004">
    <property type="entry name" value="AAA"/>
    <property type="match status" value="1"/>
</dbReference>
<dbReference type="GO" id="GO:0004222">
    <property type="term" value="F:metalloendopeptidase activity"/>
    <property type="evidence" value="ECO:0007669"/>
    <property type="project" value="InterPro"/>
</dbReference>
<dbReference type="GO" id="GO:0005524">
    <property type="term" value="F:ATP binding"/>
    <property type="evidence" value="ECO:0007669"/>
    <property type="project" value="InterPro"/>
</dbReference>
<dbReference type="InterPro" id="IPR003959">
    <property type="entry name" value="ATPase_AAA_core"/>
</dbReference>
<organism evidence="3 4">
    <name type="scientific">Aquibium carbonis</name>
    <dbReference type="NCBI Taxonomy" id="2495581"/>
    <lineage>
        <taxon>Bacteria</taxon>
        <taxon>Pseudomonadati</taxon>
        <taxon>Pseudomonadota</taxon>
        <taxon>Alphaproteobacteria</taxon>
        <taxon>Hyphomicrobiales</taxon>
        <taxon>Phyllobacteriaceae</taxon>
        <taxon>Aquibium</taxon>
    </lineage>
</organism>